<gene>
    <name evidence="5" type="ORF">GCM10023172_13740</name>
</gene>
<comment type="caution">
    <text evidence="5">The sequence shown here is derived from an EMBL/GenBank/DDBJ whole genome shotgun (WGS) entry which is preliminary data.</text>
</comment>
<dbReference type="PANTHER" id="PTHR11452">
    <property type="entry name" value="ALPHA-GALACTOSIDASE/ALPHA-N-ACETYLGALACTOSAMINIDASE"/>
    <property type="match status" value="1"/>
</dbReference>
<reference evidence="6" key="1">
    <citation type="journal article" date="2019" name="Int. J. Syst. Evol. Microbiol.">
        <title>The Global Catalogue of Microorganisms (GCM) 10K type strain sequencing project: providing services to taxonomists for standard genome sequencing and annotation.</title>
        <authorList>
            <consortium name="The Broad Institute Genomics Platform"/>
            <consortium name="The Broad Institute Genome Sequencing Center for Infectious Disease"/>
            <person name="Wu L."/>
            <person name="Ma J."/>
        </authorList>
    </citation>
    <scope>NUCLEOTIDE SEQUENCE [LARGE SCALE GENOMIC DNA]</scope>
    <source>
        <strain evidence="6">JCM 17841</strain>
    </source>
</reference>
<evidence type="ECO:0000313" key="5">
    <source>
        <dbReference type="EMBL" id="GAA4497922.1"/>
    </source>
</evidence>
<feature type="signal peptide" evidence="4">
    <location>
        <begin position="1"/>
        <end position="22"/>
    </location>
</feature>
<protein>
    <recommendedName>
        <fullName evidence="7">Alpha-galactosidase</fullName>
    </recommendedName>
</protein>
<evidence type="ECO:0000256" key="1">
    <source>
        <dbReference type="ARBA" id="ARBA00009743"/>
    </source>
</evidence>
<dbReference type="InterPro" id="IPR017853">
    <property type="entry name" value="GH"/>
</dbReference>
<dbReference type="PANTHER" id="PTHR11452:SF42">
    <property type="entry name" value="ALPHA-GALACTOSIDASE"/>
    <property type="match status" value="1"/>
</dbReference>
<evidence type="ECO:0000313" key="6">
    <source>
        <dbReference type="Proteomes" id="UP001501243"/>
    </source>
</evidence>
<comment type="similarity">
    <text evidence="1">Belongs to the glycosyl hydrolase 27 family.</text>
</comment>
<name>A0ABP8Q5M9_9BACT</name>
<evidence type="ECO:0000256" key="3">
    <source>
        <dbReference type="ARBA" id="ARBA00023295"/>
    </source>
</evidence>
<keyword evidence="2" id="KW-0378">Hydrolase</keyword>
<evidence type="ECO:0000256" key="4">
    <source>
        <dbReference type="SAM" id="SignalP"/>
    </source>
</evidence>
<dbReference type="SUPFAM" id="SSF51445">
    <property type="entry name" value="(Trans)glycosidases"/>
    <property type="match status" value="1"/>
</dbReference>
<proteinExistence type="inferred from homology"/>
<accession>A0ABP8Q5M9</accession>
<organism evidence="5 6">
    <name type="scientific">Hymenobacter ginsengisoli</name>
    <dbReference type="NCBI Taxonomy" id="1051626"/>
    <lineage>
        <taxon>Bacteria</taxon>
        <taxon>Pseudomonadati</taxon>
        <taxon>Bacteroidota</taxon>
        <taxon>Cytophagia</taxon>
        <taxon>Cytophagales</taxon>
        <taxon>Hymenobacteraceae</taxon>
        <taxon>Hymenobacter</taxon>
    </lineage>
</organism>
<evidence type="ECO:0008006" key="7">
    <source>
        <dbReference type="Google" id="ProtNLM"/>
    </source>
</evidence>
<dbReference type="Proteomes" id="UP001501243">
    <property type="component" value="Unassembled WGS sequence"/>
</dbReference>
<dbReference type="RefSeq" id="WP_208133448.1">
    <property type="nucleotide sequence ID" value="NZ_BAABGQ010000005.1"/>
</dbReference>
<keyword evidence="4" id="KW-0732">Signal</keyword>
<keyword evidence="3" id="KW-0326">Glycosidase</keyword>
<dbReference type="InterPro" id="IPR002241">
    <property type="entry name" value="Glyco_hydro_27"/>
</dbReference>
<dbReference type="EMBL" id="BAABGQ010000005">
    <property type="protein sequence ID" value="GAA4497922.1"/>
    <property type="molecule type" value="Genomic_DNA"/>
</dbReference>
<sequence length="207" mass="22827">MLIAKKILPLVCLGLLPGLALAQRPAPKTDFHQWAATPPMGWNSWDCYGPTVTEAEVKANADYMAKHLKASGWEYVVVDIRWYVGNDTAHGYNEKDPDWNLDQYGRFVPAPNRFPSAAGGQGFKPLADYLHRQGLKFGIHIMRGVPVQAVQRRLPIKGTQLTAADIYTKEGSAAGCTTCTRWWPTARARRSITTRCLSCTPAGGSIL</sequence>
<dbReference type="Pfam" id="PF16499">
    <property type="entry name" value="Melibiase_2"/>
    <property type="match status" value="1"/>
</dbReference>
<evidence type="ECO:0000256" key="2">
    <source>
        <dbReference type="ARBA" id="ARBA00022801"/>
    </source>
</evidence>
<keyword evidence="6" id="KW-1185">Reference proteome</keyword>
<feature type="chain" id="PRO_5045903312" description="Alpha-galactosidase" evidence="4">
    <location>
        <begin position="23"/>
        <end position="207"/>
    </location>
</feature>
<dbReference type="Gene3D" id="3.20.20.70">
    <property type="entry name" value="Aldolase class I"/>
    <property type="match status" value="1"/>
</dbReference>
<dbReference type="InterPro" id="IPR013785">
    <property type="entry name" value="Aldolase_TIM"/>
</dbReference>